<dbReference type="EMBL" id="GBRH01202575">
    <property type="protein sequence ID" value="JAD95320.1"/>
    <property type="molecule type" value="Transcribed_RNA"/>
</dbReference>
<evidence type="ECO:0000313" key="1">
    <source>
        <dbReference type="EMBL" id="JAD95320.1"/>
    </source>
</evidence>
<sequence length="72" mass="8473">MSPWMASAFPAHRQSNHRALLPLDVPDVAQYHKVDTSEEHRFHQYPCRDAATYVWTRPERTTGCHLRFPLIQ</sequence>
<protein>
    <submittedName>
        <fullName evidence="1">Uncharacterized protein</fullName>
    </submittedName>
</protein>
<accession>A0A0A9EBL8</accession>
<proteinExistence type="predicted"/>
<name>A0A0A9EBL8_ARUDO</name>
<organism evidence="1">
    <name type="scientific">Arundo donax</name>
    <name type="common">Giant reed</name>
    <name type="synonym">Donax arundinaceus</name>
    <dbReference type="NCBI Taxonomy" id="35708"/>
    <lineage>
        <taxon>Eukaryota</taxon>
        <taxon>Viridiplantae</taxon>
        <taxon>Streptophyta</taxon>
        <taxon>Embryophyta</taxon>
        <taxon>Tracheophyta</taxon>
        <taxon>Spermatophyta</taxon>
        <taxon>Magnoliopsida</taxon>
        <taxon>Liliopsida</taxon>
        <taxon>Poales</taxon>
        <taxon>Poaceae</taxon>
        <taxon>PACMAD clade</taxon>
        <taxon>Arundinoideae</taxon>
        <taxon>Arundineae</taxon>
        <taxon>Arundo</taxon>
    </lineage>
</organism>
<dbReference type="AlphaFoldDB" id="A0A0A9EBL8"/>
<reference evidence="1" key="1">
    <citation type="submission" date="2014-09" db="EMBL/GenBank/DDBJ databases">
        <authorList>
            <person name="Magalhaes I.L.F."/>
            <person name="Oliveira U."/>
            <person name="Santos F.R."/>
            <person name="Vidigal T.H.D.A."/>
            <person name="Brescovit A.D."/>
            <person name="Santos A.J."/>
        </authorList>
    </citation>
    <scope>NUCLEOTIDE SEQUENCE</scope>
    <source>
        <tissue evidence="1">Shoot tissue taken approximately 20 cm above the soil surface</tissue>
    </source>
</reference>
<reference evidence="1" key="2">
    <citation type="journal article" date="2015" name="Data Brief">
        <title>Shoot transcriptome of the giant reed, Arundo donax.</title>
        <authorList>
            <person name="Barrero R.A."/>
            <person name="Guerrero F.D."/>
            <person name="Moolhuijzen P."/>
            <person name="Goolsby J.A."/>
            <person name="Tidwell J."/>
            <person name="Bellgard S.E."/>
            <person name="Bellgard M.I."/>
        </authorList>
    </citation>
    <scope>NUCLEOTIDE SEQUENCE</scope>
    <source>
        <tissue evidence="1">Shoot tissue taken approximately 20 cm above the soil surface</tissue>
    </source>
</reference>